<feature type="compositionally biased region" description="Pro residues" evidence="1">
    <location>
        <begin position="175"/>
        <end position="190"/>
    </location>
</feature>
<dbReference type="STRING" id="477641.MODMU_4833"/>
<protein>
    <submittedName>
        <fullName evidence="3">Uncharacterized protein</fullName>
    </submittedName>
</protein>
<feature type="region of interest" description="Disordered" evidence="1">
    <location>
        <begin position="143"/>
        <end position="199"/>
    </location>
</feature>
<dbReference type="HOGENOM" id="CLU_1370859_0_0_11"/>
<keyword evidence="2" id="KW-0472">Membrane</keyword>
<sequence length="199" mass="20606">MLGRVALADRVVVGGTLLYLLFALLPWYRVDAFDLGQGYRFPQASAHGLDSGLVVVALVLLLAATAWAVLPAVADVPVRFPRSLVTVGLATAALLLTLVEWLSDLDIGFSLVGLLALLAAVAVLTGAVLRLLPELRRTAAPGVAPAEAPAPEPSPPRVEAPPPDDPAPVDESPYRGPPPTRPPADPPAPAPDTTGDTES</sequence>
<evidence type="ECO:0000313" key="4">
    <source>
        <dbReference type="Proteomes" id="UP000006461"/>
    </source>
</evidence>
<dbReference type="PATRIC" id="fig|477641.3.peg.4536"/>
<keyword evidence="2" id="KW-1133">Transmembrane helix</keyword>
<feature type="transmembrane region" description="Helical" evidence="2">
    <location>
        <begin position="7"/>
        <end position="28"/>
    </location>
</feature>
<keyword evidence="2" id="KW-0812">Transmembrane</keyword>
<evidence type="ECO:0000256" key="2">
    <source>
        <dbReference type="SAM" id="Phobius"/>
    </source>
</evidence>
<feature type="transmembrane region" description="Helical" evidence="2">
    <location>
        <begin position="82"/>
        <end position="101"/>
    </location>
</feature>
<reference evidence="3 4" key="1">
    <citation type="journal article" date="2012" name="J. Bacteriol.">
        <title>Genome Sequence of Radiation-Resistant Modestobacter marinus Strain BC501, a Representative Actinobacterium That Thrives on Calcareous Stone Surfaces.</title>
        <authorList>
            <person name="Normand P."/>
            <person name="Gury J."/>
            <person name="Pujic P."/>
            <person name="Chouaia B."/>
            <person name="Crotti E."/>
            <person name="Brusetti L."/>
            <person name="Daffonchio D."/>
            <person name="Vacherie B."/>
            <person name="Barbe V."/>
            <person name="Medigue C."/>
            <person name="Calteau A."/>
            <person name="Ghodhbane-Gtari F."/>
            <person name="Essoussi I."/>
            <person name="Nouioui I."/>
            <person name="Abbassi-Ghozzi I."/>
            <person name="Gtari M."/>
        </authorList>
    </citation>
    <scope>NUCLEOTIDE SEQUENCE [LARGE SCALE GENOMIC DNA]</scope>
    <source>
        <strain evidence="4">BC 501</strain>
    </source>
</reference>
<organism evidence="3 4">
    <name type="scientific">Modestobacter italicus (strain DSM 44449 / CECT 9708 / BC 501)</name>
    <dbReference type="NCBI Taxonomy" id="2732864"/>
    <lineage>
        <taxon>Bacteria</taxon>
        <taxon>Bacillati</taxon>
        <taxon>Actinomycetota</taxon>
        <taxon>Actinomycetes</taxon>
        <taxon>Geodermatophilales</taxon>
        <taxon>Geodermatophilaceae</taxon>
        <taxon>Modestobacter</taxon>
    </lineage>
</organism>
<accession>I4F3K1</accession>
<name>I4F3K1_MODI5</name>
<dbReference type="EMBL" id="FO203431">
    <property type="protein sequence ID" value="CCH90214.1"/>
    <property type="molecule type" value="Genomic_DNA"/>
</dbReference>
<dbReference type="KEGG" id="mmar:MODMU_4833"/>
<feature type="compositionally biased region" description="Pro residues" evidence="1">
    <location>
        <begin position="148"/>
        <end position="166"/>
    </location>
</feature>
<keyword evidence="4" id="KW-1185">Reference proteome</keyword>
<evidence type="ECO:0000256" key="1">
    <source>
        <dbReference type="SAM" id="MobiDB-lite"/>
    </source>
</evidence>
<gene>
    <name evidence="3" type="ordered locus">MODMU_4833</name>
</gene>
<feature type="transmembrane region" description="Helical" evidence="2">
    <location>
        <begin position="48"/>
        <end position="70"/>
    </location>
</feature>
<dbReference type="Proteomes" id="UP000006461">
    <property type="component" value="Chromosome"/>
</dbReference>
<evidence type="ECO:0000313" key="3">
    <source>
        <dbReference type="EMBL" id="CCH90214.1"/>
    </source>
</evidence>
<dbReference type="AlphaFoldDB" id="I4F3K1"/>
<proteinExistence type="predicted"/>
<feature type="transmembrane region" description="Helical" evidence="2">
    <location>
        <begin position="107"/>
        <end position="129"/>
    </location>
</feature>